<dbReference type="Proteomes" id="UP001201163">
    <property type="component" value="Unassembled WGS sequence"/>
</dbReference>
<evidence type="ECO:0000313" key="2">
    <source>
        <dbReference type="EMBL" id="KAH8979841.1"/>
    </source>
</evidence>
<protein>
    <recommendedName>
        <fullName evidence="1">DUF6699 domain-containing protein</fullName>
    </recommendedName>
</protein>
<feature type="domain" description="DUF6699" evidence="1">
    <location>
        <begin position="27"/>
        <end position="148"/>
    </location>
</feature>
<evidence type="ECO:0000313" key="3">
    <source>
        <dbReference type="Proteomes" id="UP001201163"/>
    </source>
</evidence>
<dbReference type="Pfam" id="PF20415">
    <property type="entry name" value="DUF6699"/>
    <property type="match status" value="1"/>
</dbReference>
<gene>
    <name evidence="2" type="ORF">EDB92DRAFT_327685</name>
</gene>
<keyword evidence="3" id="KW-1185">Reference proteome</keyword>
<dbReference type="AlphaFoldDB" id="A0AAD4L7A4"/>
<comment type="caution">
    <text evidence="2">The sequence shown here is derived from an EMBL/GenBank/DDBJ whole genome shotgun (WGS) entry which is preliminary data.</text>
</comment>
<reference evidence="2" key="1">
    <citation type="submission" date="2022-01" db="EMBL/GenBank/DDBJ databases">
        <title>Comparative genomics reveals a dynamic genome evolution in the ectomycorrhizal milk-cap (Lactarius) mushrooms.</title>
        <authorList>
            <consortium name="DOE Joint Genome Institute"/>
            <person name="Lebreton A."/>
            <person name="Tang N."/>
            <person name="Kuo A."/>
            <person name="LaButti K."/>
            <person name="Drula E."/>
            <person name="Barry K."/>
            <person name="Clum A."/>
            <person name="Lipzen A."/>
            <person name="Mousain D."/>
            <person name="Ng V."/>
            <person name="Wang R."/>
            <person name="Wang X."/>
            <person name="Dai Y."/>
            <person name="Henrissat B."/>
            <person name="Grigoriev I.V."/>
            <person name="Guerin-Laguette A."/>
            <person name="Yu F."/>
            <person name="Martin F.M."/>
        </authorList>
    </citation>
    <scope>NUCLEOTIDE SEQUENCE</scope>
    <source>
        <strain evidence="2">QP</strain>
    </source>
</reference>
<evidence type="ECO:0000259" key="1">
    <source>
        <dbReference type="Pfam" id="PF20415"/>
    </source>
</evidence>
<dbReference type="InterPro" id="IPR046522">
    <property type="entry name" value="DUF6699"/>
</dbReference>
<sequence length="172" mass="19518">MTFHAQALVSNEALPLIVHPVLSKYLLKFDISQPPDHDFGLPTEEYFSSAVHPPVHVLILENEQGLPQNIEVQASDKGSGIGVTVEDVLKAIGADLRKSSSQREWAALNEDIRRLVEDAFEDRAQTEEERSGGLRRIDYLRGRNRLQVFPRHPYPEEDEEIAQPLLPFNRPM</sequence>
<name>A0AAD4L7A4_9AGAM</name>
<organism evidence="2 3">
    <name type="scientific">Lactarius akahatsu</name>
    <dbReference type="NCBI Taxonomy" id="416441"/>
    <lineage>
        <taxon>Eukaryota</taxon>
        <taxon>Fungi</taxon>
        <taxon>Dikarya</taxon>
        <taxon>Basidiomycota</taxon>
        <taxon>Agaricomycotina</taxon>
        <taxon>Agaricomycetes</taxon>
        <taxon>Russulales</taxon>
        <taxon>Russulaceae</taxon>
        <taxon>Lactarius</taxon>
    </lineage>
</organism>
<accession>A0AAD4L7A4</accession>
<dbReference type="EMBL" id="JAKELL010000154">
    <property type="protein sequence ID" value="KAH8979841.1"/>
    <property type="molecule type" value="Genomic_DNA"/>
</dbReference>
<proteinExistence type="predicted"/>